<dbReference type="EMBL" id="ML004453">
    <property type="protein sequence ID" value="RKP30717.1"/>
    <property type="molecule type" value="Genomic_DNA"/>
</dbReference>
<reference evidence="10" key="1">
    <citation type="journal article" date="2018" name="Nat. Microbiol.">
        <title>Leveraging single-cell genomics to expand the fungal tree of life.</title>
        <authorList>
            <person name="Ahrendt S.R."/>
            <person name="Quandt C.A."/>
            <person name="Ciobanu D."/>
            <person name="Clum A."/>
            <person name="Salamov A."/>
            <person name="Andreopoulos B."/>
            <person name="Cheng J.F."/>
            <person name="Woyke T."/>
            <person name="Pelin A."/>
            <person name="Henrissat B."/>
            <person name="Reynolds N.K."/>
            <person name="Benny G.L."/>
            <person name="Smith M.E."/>
            <person name="James T.Y."/>
            <person name="Grigoriev I.V."/>
        </authorList>
    </citation>
    <scope>NUCLEOTIDE SEQUENCE [LARGE SCALE GENOMIC DNA]</scope>
    <source>
        <strain evidence="10">Baker2002</strain>
    </source>
</reference>
<accession>A0A4P9ZCS6</accession>
<evidence type="ECO:0000256" key="2">
    <source>
        <dbReference type="ARBA" id="ARBA00007421"/>
    </source>
</evidence>
<dbReference type="InterPro" id="IPR056772">
    <property type="entry name" value="RecA-like_ORC2"/>
</dbReference>
<feature type="domain" description="Origin recognition complex subunit 2 RecA-like" evidence="7">
    <location>
        <begin position="270"/>
        <end position="467"/>
    </location>
</feature>
<evidence type="ECO:0000256" key="1">
    <source>
        <dbReference type="ARBA" id="ARBA00004123"/>
    </source>
</evidence>
<keyword evidence="10" id="KW-1185">Reference proteome</keyword>
<organism evidence="9 10">
    <name type="scientific">Metschnikowia bicuspidata</name>
    <dbReference type="NCBI Taxonomy" id="27322"/>
    <lineage>
        <taxon>Eukaryota</taxon>
        <taxon>Fungi</taxon>
        <taxon>Dikarya</taxon>
        <taxon>Ascomycota</taxon>
        <taxon>Saccharomycotina</taxon>
        <taxon>Pichiomycetes</taxon>
        <taxon>Metschnikowiaceae</taxon>
        <taxon>Metschnikowia</taxon>
    </lineage>
</organism>
<dbReference type="OrthoDB" id="346673at2759"/>
<dbReference type="PANTHER" id="PTHR14052:SF0">
    <property type="entry name" value="ORIGIN RECOGNITION COMPLEX SUBUNIT 2"/>
    <property type="match status" value="1"/>
</dbReference>
<evidence type="ECO:0000313" key="9">
    <source>
        <dbReference type="EMBL" id="RKP30717.1"/>
    </source>
</evidence>
<gene>
    <name evidence="9" type="ORF">METBISCDRAFT_15689</name>
</gene>
<evidence type="ECO:0000256" key="3">
    <source>
        <dbReference type="ARBA" id="ARBA00022705"/>
    </source>
</evidence>
<keyword evidence="3 5" id="KW-0235">DNA replication</keyword>
<evidence type="ECO:0000256" key="5">
    <source>
        <dbReference type="RuleBase" id="RU368084"/>
    </source>
</evidence>
<feature type="compositionally biased region" description="Basic and acidic residues" evidence="6">
    <location>
        <begin position="122"/>
        <end position="131"/>
    </location>
</feature>
<evidence type="ECO:0000259" key="7">
    <source>
        <dbReference type="Pfam" id="PF04084"/>
    </source>
</evidence>
<proteinExistence type="inferred from homology"/>
<feature type="domain" description="Origin recognition complex subunit 2 winged-helix" evidence="8">
    <location>
        <begin position="537"/>
        <end position="598"/>
    </location>
</feature>
<evidence type="ECO:0000313" key="10">
    <source>
        <dbReference type="Proteomes" id="UP000268321"/>
    </source>
</evidence>
<name>A0A4P9ZCS6_9ASCO</name>
<feature type="region of interest" description="Disordered" evidence="6">
    <location>
        <begin position="1"/>
        <end position="131"/>
    </location>
</feature>
<dbReference type="InterPro" id="IPR007220">
    <property type="entry name" value="ORC2"/>
</dbReference>
<dbReference type="InterPro" id="IPR056773">
    <property type="entry name" value="WHD_ORC2"/>
</dbReference>
<dbReference type="AlphaFoldDB" id="A0A4P9ZCS6"/>
<feature type="compositionally biased region" description="Basic residues" evidence="6">
    <location>
        <begin position="79"/>
        <end position="88"/>
    </location>
</feature>
<feature type="compositionally biased region" description="Low complexity" evidence="6">
    <location>
        <begin position="1"/>
        <end position="13"/>
    </location>
</feature>
<dbReference type="GO" id="GO:0003688">
    <property type="term" value="F:DNA replication origin binding"/>
    <property type="evidence" value="ECO:0007669"/>
    <property type="project" value="UniProtKB-UniRule"/>
</dbReference>
<dbReference type="Proteomes" id="UP000268321">
    <property type="component" value="Unassembled WGS sequence"/>
</dbReference>
<evidence type="ECO:0000256" key="4">
    <source>
        <dbReference type="ARBA" id="ARBA00023242"/>
    </source>
</evidence>
<keyword evidence="4 5" id="KW-0539">Nucleus</keyword>
<sequence>MELLAESGSESEGFVTCDSYGDVSSSQPDDSDEEEYRERKRPQKLRAGTVSRSTSRSPKKPQKLTSAGDTIAKEAKSPVQRRAKKGRPSRQENVARRIFSIFKTDGDDPALEVTEEAPPQEAPRKAPEPRSTRTVAIALNFDNKGDSTFSDIPIVSGIKNPEPAHEDATEASTKFVPMPVPEVDNDGRIVDASYAETYLPGVVLPNNDGSSGRLIDERAFFLEGSEGYFEQHNLRFRPSASSLALNAPALGFEEYGPLIELGRLVHRRERDALADLHRSLYHQWCFELSQGYSLNFFGVGSKTKVIMDFVEDYFVSWYRRVICEDMEQMPPVMVINGYNPGAKLKAVLHDMTSAVLATSFATTTSVDDSRFQPRMPKHVSEAFPFLTGHLTRQESRNTTNRVTKASLVLVIHNLDGEAFRDQRSQNLLSELALLPNVWVIASTDNINLGLLWDLYRFKNFNFLWHNVTSYEPYTVELSFKDLLSMGKSKKFVGSRGASYVLASLTANAKKLYQVILEMQMATLNASVSTKTGCTGLKGSPKNSVELRAVYEKCVEAFIVSNEVNFKTMLGEYVEHKMCALTKDTGGQEVVYVPFTFDEMAKLLREEFGAGDT</sequence>
<dbReference type="GO" id="GO:0006260">
    <property type="term" value="P:DNA replication"/>
    <property type="evidence" value="ECO:0007669"/>
    <property type="project" value="UniProtKB-UniRule"/>
</dbReference>
<dbReference type="GO" id="GO:0005664">
    <property type="term" value="C:nuclear origin of replication recognition complex"/>
    <property type="evidence" value="ECO:0007669"/>
    <property type="project" value="UniProtKB-UniRule"/>
</dbReference>
<evidence type="ECO:0000259" key="8">
    <source>
        <dbReference type="Pfam" id="PF24882"/>
    </source>
</evidence>
<dbReference type="PANTHER" id="PTHR14052">
    <property type="entry name" value="ORIGIN RECOGNITION COMPLEX SUBUNIT 2"/>
    <property type="match status" value="1"/>
</dbReference>
<comment type="function">
    <text evidence="5">Component of the origin recognition complex (ORC) that binds origins of replication. DNA-binding is ATP-dependent. ORC is required to assemble the pre-replication complex necessary to initiate DNA replication.</text>
</comment>
<comment type="similarity">
    <text evidence="2 5">Belongs to the ORC2 family.</text>
</comment>
<protein>
    <recommendedName>
        <fullName evidence="5">Origin recognition complex subunit 2</fullName>
    </recommendedName>
</protein>
<dbReference type="Pfam" id="PF24882">
    <property type="entry name" value="WHD_ORC2"/>
    <property type="match status" value="1"/>
</dbReference>
<evidence type="ECO:0000256" key="6">
    <source>
        <dbReference type="SAM" id="MobiDB-lite"/>
    </source>
</evidence>
<comment type="subunit">
    <text evidence="5">Component of the origin recognition complex (ORC).</text>
</comment>
<dbReference type="Pfam" id="PF04084">
    <property type="entry name" value="RecA-like_ORC2"/>
    <property type="match status" value="1"/>
</dbReference>
<comment type="subcellular location">
    <subcellularLocation>
        <location evidence="1 5">Nucleus</location>
    </subcellularLocation>
</comment>